<organism evidence="1 2">
    <name type="scientific">Heterotrigona itama</name>
    <dbReference type="NCBI Taxonomy" id="395501"/>
    <lineage>
        <taxon>Eukaryota</taxon>
        <taxon>Metazoa</taxon>
        <taxon>Ecdysozoa</taxon>
        <taxon>Arthropoda</taxon>
        <taxon>Hexapoda</taxon>
        <taxon>Insecta</taxon>
        <taxon>Pterygota</taxon>
        <taxon>Neoptera</taxon>
        <taxon>Endopterygota</taxon>
        <taxon>Hymenoptera</taxon>
        <taxon>Apocrita</taxon>
        <taxon>Aculeata</taxon>
        <taxon>Apoidea</taxon>
        <taxon>Anthophila</taxon>
        <taxon>Apidae</taxon>
        <taxon>Heterotrigona</taxon>
    </lineage>
</organism>
<gene>
    <name evidence="1" type="ORF">MHI_LOCUS110815</name>
</gene>
<reference evidence="1" key="1">
    <citation type="submission" date="2020-07" db="EMBL/GenBank/DDBJ databases">
        <authorList>
            <person name="Nazaruddin N."/>
        </authorList>
    </citation>
    <scope>NUCLEOTIDE SEQUENCE</scope>
</reference>
<keyword evidence="2" id="KW-1185">Reference proteome</keyword>
<dbReference type="Proteomes" id="UP000752696">
    <property type="component" value="Unassembled WGS sequence"/>
</dbReference>
<name>A0A6V7GVZ3_9HYME</name>
<dbReference type="EMBL" id="CAJDYZ010001851">
    <property type="protein sequence ID" value="CAD1469146.1"/>
    <property type="molecule type" value="Genomic_DNA"/>
</dbReference>
<feature type="non-terminal residue" evidence="1">
    <location>
        <position position="47"/>
    </location>
</feature>
<feature type="non-terminal residue" evidence="1">
    <location>
        <position position="1"/>
    </location>
</feature>
<accession>A0A6V7GVZ3</accession>
<evidence type="ECO:0000313" key="1">
    <source>
        <dbReference type="EMBL" id="CAD1469146.1"/>
    </source>
</evidence>
<comment type="caution">
    <text evidence="1">The sequence shown here is derived from an EMBL/GenBank/DDBJ whole genome shotgun (WGS) entry which is preliminary data.</text>
</comment>
<sequence>TINDEIRRKHLQLMNSITLQESQLDVLARDLKNPAFQAKRGSLTPLQ</sequence>
<proteinExistence type="predicted"/>
<protein>
    <submittedName>
        <fullName evidence="1">Uncharacterized protein</fullName>
    </submittedName>
</protein>
<dbReference type="OrthoDB" id="7788762at2759"/>
<evidence type="ECO:0000313" key="2">
    <source>
        <dbReference type="Proteomes" id="UP000752696"/>
    </source>
</evidence>
<dbReference type="AlphaFoldDB" id="A0A6V7GVZ3"/>